<keyword evidence="5" id="KW-0067">ATP-binding</keyword>
<evidence type="ECO:0000313" key="9">
    <source>
        <dbReference type="Proteomes" id="UP000002586"/>
    </source>
</evidence>
<evidence type="ECO:0000256" key="5">
    <source>
        <dbReference type="ARBA" id="ARBA00022840"/>
    </source>
</evidence>
<evidence type="ECO:0000259" key="7">
    <source>
        <dbReference type="Pfam" id="PF02562"/>
    </source>
</evidence>
<comment type="similarity">
    <text evidence="2">Belongs to the PhoH family.</text>
</comment>
<dbReference type="RefSeq" id="WP_011713100.1">
    <property type="nucleotide sequence ID" value="NC_008576.1"/>
</dbReference>
<dbReference type="FunFam" id="3.40.50.300:FF:000013">
    <property type="entry name" value="PhoH family ATPase"/>
    <property type="match status" value="1"/>
</dbReference>
<protein>
    <recommendedName>
        <fullName evidence="6">PhoH-like protein</fullName>
    </recommendedName>
</protein>
<dbReference type="InterPro" id="IPR003714">
    <property type="entry name" value="PhoH"/>
</dbReference>
<organism evidence="8 9">
    <name type="scientific">Magnetococcus marinus (strain ATCC BAA-1437 / JCM 17883 / MC-1)</name>
    <dbReference type="NCBI Taxonomy" id="156889"/>
    <lineage>
        <taxon>Bacteria</taxon>
        <taxon>Pseudomonadati</taxon>
        <taxon>Pseudomonadota</taxon>
        <taxon>Magnetococcia</taxon>
        <taxon>Magnetococcales</taxon>
        <taxon>Magnetococcaceae</taxon>
        <taxon>Magnetococcus</taxon>
    </lineage>
</organism>
<dbReference type="Gene3D" id="3.40.50.300">
    <property type="entry name" value="P-loop containing nucleotide triphosphate hydrolases"/>
    <property type="match status" value="1"/>
</dbReference>
<dbReference type="HOGENOM" id="CLU_051654_0_0_5"/>
<dbReference type="AlphaFoldDB" id="A0L7K4"/>
<comment type="subcellular location">
    <subcellularLocation>
        <location evidence="1">Cytoplasm</location>
    </subcellularLocation>
</comment>
<dbReference type="SUPFAM" id="SSF52540">
    <property type="entry name" value="P-loop containing nucleoside triphosphate hydrolases"/>
    <property type="match status" value="1"/>
</dbReference>
<dbReference type="eggNOG" id="COG1702">
    <property type="taxonomic scope" value="Bacteria"/>
</dbReference>
<evidence type="ECO:0000256" key="2">
    <source>
        <dbReference type="ARBA" id="ARBA00010393"/>
    </source>
</evidence>
<evidence type="ECO:0000256" key="4">
    <source>
        <dbReference type="ARBA" id="ARBA00022741"/>
    </source>
</evidence>
<proteinExistence type="inferred from homology"/>
<keyword evidence="4" id="KW-0547">Nucleotide-binding</keyword>
<reference evidence="9" key="1">
    <citation type="journal article" date="2009" name="Appl. Environ. Microbiol.">
        <title>Complete genome sequence of the chemolithoautotrophic marine magnetotactic coccus strain MC-1.</title>
        <authorList>
            <person name="Schubbe S."/>
            <person name="Williams T.J."/>
            <person name="Xie G."/>
            <person name="Kiss H.E."/>
            <person name="Brettin T.S."/>
            <person name="Martinez D."/>
            <person name="Ross C.A."/>
            <person name="Schuler D."/>
            <person name="Cox B.L."/>
            <person name="Nealson K.H."/>
            <person name="Bazylinski D.A."/>
        </authorList>
    </citation>
    <scope>NUCLEOTIDE SEQUENCE [LARGE SCALE GENOMIC DNA]</scope>
    <source>
        <strain evidence="9">ATCC BAA-1437 / JCM 17883 / MC-1</strain>
    </source>
</reference>
<evidence type="ECO:0000313" key="8">
    <source>
        <dbReference type="EMBL" id="ABK43947.1"/>
    </source>
</evidence>
<dbReference type="PANTHER" id="PTHR30473">
    <property type="entry name" value="PROTEIN PHOH"/>
    <property type="match status" value="1"/>
</dbReference>
<sequence>MSKTICEDRLTFPDNGHAMALFGDGDSHLRLLEKELEIAILPRGNELLLKGRKRDLKKATGLLNALYEKLLAGEEVPLSRVSDGLRAVRHDEPVEPLYSGDLAIKTPRISVYPRTTRQALYVEAMRRHEMTFAVGPAGTGKTFLAVAAAVEAWQEKLVKRIILTRPAVEAGENLGFLPGDLQAKIDPYLRPLYDALYAMVGAERVEKMVAAGELEIAPLAYMRGRTLGDAFIILDEAQNTTHEQMKMFLTRLGENGRMVVAGDETQIDLPRGQNSGFVQALKVLGGVEGIHFSRFTADDVVRHTLVERIVRAYDSATPRPQNMGNW</sequence>
<keyword evidence="3" id="KW-0963">Cytoplasm</keyword>
<evidence type="ECO:0000256" key="1">
    <source>
        <dbReference type="ARBA" id="ARBA00004496"/>
    </source>
</evidence>
<dbReference type="OrthoDB" id="9805148at2"/>
<dbReference type="Proteomes" id="UP000002586">
    <property type="component" value="Chromosome"/>
</dbReference>
<dbReference type="STRING" id="156889.Mmc1_1436"/>
<dbReference type="GO" id="GO:0005524">
    <property type="term" value="F:ATP binding"/>
    <property type="evidence" value="ECO:0007669"/>
    <property type="project" value="UniProtKB-KW"/>
</dbReference>
<dbReference type="KEGG" id="mgm:Mmc1_1436"/>
<gene>
    <name evidence="8" type="ordered locus">Mmc1_1436</name>
</gene>
<dbReference type="InterPro" id="IPR051451">
    <property type="entry name" value="PhoH2-like"/>
</dbReference>
<dbReference type="GO" id="GO:0005829">
    <property type="term" value="C:cytosol"/>
    <property type="evidence" value="ECO:0007669"/>
    <property type="project" value="TreeGrafter"/>
</dbReference>
<accession>A0L7K4</accession>
<evidence type="ECO:0000256" key="6">
    <source>
        <dbReference type="ARBA" id="ARBA00039970"/>
    </source>
</evidence>
<keyword evidence="9" id="KW-1185">Reference proteome</keyword>
<dbReference type="PANTHER" id="PTHR30473:SF1">
    <property type="entry name" value="PHOH-LIKE PROTEIN"/>
    <property type="match status" value="1"/>
</dbReference>
<evidence type="ECO:0000256" key="3">
    <source>
        <dbReference type="ARBA" id="ARBA00022490"/>
    </source>
</evidence>
<dbReference type="Pfam" id="PF02562">
    <property type="entry name" value="PhoH"/>
    <property type="match status" value="1"/>
</dbReference>
<feature type="domain" description="PhoH-like protein" evidence="7">
    <location>
        <begin position="111"/>
        <end position="314"/>
    </location>
</feature>
<name>A0L7K4_MAGMM</name>
<dbReference type="EMBL" id="CP000471">
    <property type="protein sequence ID" value="ABK43947.1"/>
    <property type="molecule type" value="Genomic_DNA"/>
</dbReference>
<reference evidence="8 9" key="2">
    <citation type="journal article" date="2012" name="Int. J. Syst. Evol. Microbiol.">
        <title>Magnetococcus marinus gen. nov., sp. nov., a marine, magnetotactic bacterium that represents a novel lineage (Magnetococcaceae fam. nov.; Magnetococcales ord. nov.) at the base of the Alphaproteobacteria.</title>
        <authorList>
            <person name="Bazylinski D.A."/>
            <person name="Williams T.J."/>
            <person name="Lefevre C.T."/>
            <person name="Berg R.J."/>
            <person name="Zhang C.L."/>
            <person name="Bowser S.S."/>
            <person name="Dean A.J."/>
            <person name="Beveridge T.J."/>
        </authorList>
    </citation>
    <scope>NUCLEOTIDE SEQUENCE [LARGE SCALE GENOMIC DNA]</scope>
    <source>
        <strain evidence="9">ATCC BAA-1437 / JCM 17883 / MC-1</strain>
    </source>
</reference>
<dbReference type="InterPro" id="IPR027417">
    <property type="entry name" value="P-loop_NTPase"/>
</dbReference>